<dbReference type="Pfam" id="PF01867">
    <property type="entry name" value="Cas_Cas1"/>
    <property type="match status" value="1"/>
</dbReference>
<dbReference type="HAMAP" id="MF_01470">
    <property type="entry name" value="Cas1"/>
    <property type="match status" value="1"/>
</dbReference>
<evidence type="ECO:0000256" key="6">
    <source>
        <dbReference type="ARBA" id="ARBA00023118"/>
    </source>
</evidence>
<keyword evidence="8 9" id="KW-0464">Manganese</keyword>
<feature type="binding site" evidence="9">
    <location>
        <position position="237"/>
    </location>
    <ligand>
        <name>Mn(2+)</name>
        <dbReference type="ChEBI" id="CHEBI:29035"/>
    </ligand>
</feature>
<dbReference type="GO" id="GO:0003677">
    <property type="term" value="F:DNA binding"/>
    <property type="evidence" value="ECO:0007669"/>
    <property type="project" value="UniProtKB-KW"/>
</dbReference>
<evidence type="ECO:0000256" key="2">
    <source>
        <dbReference type="ARBA" id="ARBA00022723"/>
    </source>
</evidence>
<dbReference type="NCBIfam" id="TIGR00287">
    <property type="entry name" value="cas1"/>
    <property type="match status" value="1"/>
</dbReference>
<proteinExistence type="inferred from homology"/>
<comment type="similarity">
    <text evidence="9">Belongs to the CRISPR-associated endonuclease Cas1 family.</text>
</comment>
<dbReference type="CDD" id="cd09722">
    <property type="entry name" value="Cas1_I-B"/>
    <property type="match status" value="1"/>
</dbReference>
<accession>A0A1M6E9N9</accession>
<dbReference type="InterPro" id="IPR042211">
    <property type="entry name" value="CRISPR-assoc_Cas1_N"/>
</dbReference>
<dbReference type="EMBL" id="FQZS01000008">
    <property type="protein sequence ID" value="SHI82165.1"/>
    <property type="molecule type" value="Genomic_DNA"/>
</dbReference>
<evidence type="ECO:0000256" key="5">
    <source>
        <dbReference type="ARBA" id="ARBA00022842"/>
    </source>
</evidence>
<dbReference type="GO" id="GO:0043571">
    <property type="term" value="P:maintenance of CRISPR repeat elements"/>
    <property type="evidence" value="ECO:0007669"/>
    <property type="project" value="UniProtKB-UniRule"/>
</dbReference>
<evidence type="ECO:0000256" key="7">
    <source>
        <dbReference type="ARBA" id="ARBA00023125"/>
    </source>
</evidence>
<gene>
    <name evidence="9" type="primary">cas1</name>
    <name evidence="10" type="ORF">SAMN02745176_01504</name>
</gene>
<dbReference type="Gene3D" id="1.20.120.920">
    <property type="entry name" value="CRISPR-associated endonuclease Cas1, C-terminal domain"/>
    <property type="match status" value="1"/>
</dbReference>
<evidence type="ECO:0000256" key="3">
    <source>
        <dbReference type="ARBA" id="ARBA00022759"/>
    </source>
</evidence>
<keyword evidence="1 9" id="KW-0540">Nuclease</keyword>
<keyword evidence="6 9" id="KW-0051">Antiviral defense</keyword>
<dbReference type="PANTHER" id="PTHR43219:SF1">
    <property type="entry name" value="CRISPR-ASSOCIATED ENDONUCLEASE CAS1"/>
    <property type="match status" value="1"/>
</dbReference>
<feature type="binding site" evidence="9">
    <location>
        <position position="156"/>
    </location>
    <ligand>
        <name>Mn(2+)</name>
        <dbReference type="ChEBI" id="CHEBI:29035"/>
    </ligand>
</feature>
<keyword evidence="4 9" id="KW-0378">Hydrolase</keyword>
<keyword evidence="7 9" id="KW-0238">DNA-binding</keyword>
<dbReference type="GO" id="GO:0016787">
    <property type="term" value="F:hydrolase activity"/>
    <property type="evidence" value="ECO:0007669"/>
    <property type="project" value="UniProtKB-KW"/>
</dbReference>
<feature type="binding site" evidence="9">
    <location>
        <position position="222"/>
    </location>
    <ligand>
        <name>Mn(2+)</name>
        <dbReference type="ChEBI" id="CHEBI:29035"/>
    </ligand>
</feature>
<evidence type="ECO:0000256" key="4">
    <source>
        <dbReference type="ARBA" id="ARBA00022801"/>
    </source>
</evidence>
<dbReference type="GO" id="GO:0004520">
    <property type="term" value="F:DNA endonuclease activity"/>
    <property type="evidence" value="ECO:0007669"/>
    <property type="project" value="InterPro"/>
</dbReference>
<keyword evidence="2 9" id="KW-0479">Metal-binding</keyword>
<dbReference type="Proteomes" id="UP000184442">
    <property type="component" value="Unassembled WGS sequence"/>
</dbReference>
<dbReference type="InterPro" id="IPR019858">
    <property type="entry name" value="CRISPR-assoc_Cas1_HMARI/TNEAP"/>
</dbReference>
<dbReference type="AlphaFoldDB" id="A0A1M6E9N9"/>
<dbReference type="GO" id="GO:0051607">
    <property type="term" value="P:defense response to virus"/>
    <property type="evidence" value="ECO:0007669"/>
    <property type="project" value="UniProtKB-UniRule"/>
</dbReference>
<comment type="cofactor">
    <cofactor evidence="9">
        <name>Mg(2+)</name>
        <dbReference type="ChEBI" id="CHEBI:18420"/>
    </cofactor>
    <cofactor evidence="9">
        <name>Mn(2+)</name>
        <dbReference type="ChEBI" id="CHEBI:29035"/>
    </cofactor>
</comment>
<dbReference type="OrthoDB" id="9803119at2"/>
<evidence type="ECO:0000313" key="10">
    <source>
        <dbReference type="EMBL" id="SHI82165.1"/>
    </source>
</evidence>
<dbReference type="InterPro" id="IPR002729">
    <property type="entry name" value="CRISPR-assoc_Cas1"/>
</dbReference>
<keyword evidence="3 9" id="KW-0255">Endonuclease</keyword>
<sequence length="330" mass="39009">MKRDIYVFNDGEIRRKDNTILFETETGKKYIPVEEINNIWIFGEVTLNKTFLDFVSQKEICLHFFNYYGYYSGSFYPREHLNSGYVILKQVEHYLDYAKRMEIAREIIITGIKNIIVILKYYNGRGLDLSQRIDNITNMMEDMKEVNKIEQLMALEGNIRDEYYSCFNDILKNEDFKFTQRSKRPPLDNINSLISFGNSIMYTTVLGEIYQTQLDPRIGYLHSTNERRFTLNLDIAEIFKPIVVDRTIFSLINRGVIIAKDFEKDFNGILMSEKGKKKFIEEYNGKLDAVIKHPRLNTSVSYKRLIRLELYKIQKHITEGEKYKGFVAGW</sequence>
<dbReference type="NCBIfam" id="TIGR03641">
    <property type="entry name" value="cas1_HMARI"/>
    <property type="match status" value="1"/>
</dbReference>
<dbReference type="RefSeq" id="WP_073025605.1">
    <property type="nucleotide sequence ID" value="NZ_FQZS01000008.1"/>
</dbReference>
<evidence type="ECO:0000256" key="9">
    <source>
        <dbReference type="HAMAP-Rule" id="MF_01470"/>
    </source>
</evidence>
<comment type="function">
    <text evidence="9">CRISPR (clustered regularly interspaced short palindromic repeat), is an adaptive immune system that provides protection against mobile genetic elements (viruses, transposable elements and conjugative plasmids). CRISPR clusters contain spacers, sequences complementary to antecedent mobile elements, and target invading nucleic acids. CRISPR clusters are transcribed and processed into CRISPR RNA (crRNA). Acts as a dsDNA endonuclease. Involved in the integration of spacer DNA into the CRISPR cassette.</text>
</comment>
<keyword evidence="5 9" id="KW-0460">Magnesium</keyword>
<evidence type="ECO:0000256" key="8">
    <source>
        <dbReference type="ARBA" id="ARBA00023211"/>
    </source>
</evidence>
<keyword evidence="11" id="KW-1185">Reference proteome</keyword>
<reference evidence="10 11" key="1">
    <citation type="submission" date="2016-11" db="EMBL/GenBank/DDBJ databases">
        <authorList>
            <person name="Jaros S."/>
            <person name="Januszkiewicz K."/>
            <person name="Wedrychowicz H."/>
        </authorList>
    </citation>
    <scope>NUCLEOTIDE SEQUENCE [LARGE SCALE GENOMIC DNA]</scope>
    <source>
        <strain evidence="10 11">DSM 19022</strain>
    </source>
</reference>
<dbReference type="GO" id="GO:0046872">
    <property type="term" value="F:metal ion binding"/>
    <property type="evidence" value="ECO:0007669"/>
    <property type="project" value="UniProtKB-UniRule"/>
</dbReference>
<organism evidence="10 11">
    <name type="scientific">Lutispora thermophila DSM 19022</name>
    <dbReference type="NCBI Taxonomy" id="1122184"/>
    <lineage>
        <taxon>Bacteria</taxon>
        <taxon>Bacillati</taxon>
        <taxon>Bacillota</taxon>
        <taxon>Clostridia</taxon>
        <taxon>Lutisporales</taxon>
        <taxon>Lutisporaceae</taxon>
        <taxon>Lutispora</taxon>
    </lineage>
</organism>
<name>A0A1M6E9N9_9FIRM</name>
<evidence type="ECO:0000256" key="1">
    <source>
        <dbReference type="ARBA" id="ARBA00022722"/>
    </source>
</evidence>
<dbReference type="EC" id="3.1.-.-" evidence="9"/>
<dbReference type="Gene3D" id="3.100.10.20">
    <property type="entry name" value="CRISPR-associated endonuclease Cas1, N-terminal domain"/>
    <property type="match status" value="1"/>
</dbReference>
<evidence type="ECO:0000313" key="11">
    <source>
        <dbReference type="Proteomes" id="UP000184442"/>
    </source>
</evidence>
<comment type="subunit">
    <text evidence="9">Homodimer, forms a heterotetramer with a Cas2 homodimer.</text>
</comment>
<protein>
    <recommendedName>
        <fullName evidence="9">CRISPR-associated endonuclease Cas1</fullName>
        <ecNumber evidence="9">3.1.-.-</ecNumber>
    </recommendedName>
</protein>
<dbReference type="PANTHER" id="PTHR43219">
    <property type="entry name" value="CRISPR-ASSOCIATED ENDONUCLEASE CAS1"/>
    <property type="match status" value="1"/>
</dbReference>
<dbReference type="InterPro" id="IPR042206">
    <property type="entry name" value="CRISPR-assoc_Cas1_C"/>
</dbReference>
<dbReference type="STRING" id="1122184.SAMN02745176_01504"/>